<accession>K0RUG7</accession>
<proteinExistence type="predicted"/>
<dbReference type="OrthoDB" id="442451at2759"/>
<evidence type="ECO:0000313" key="1">
    <source>
        <dbReference type="EMBL" id="EJK56064.1"/>
    </source>
</evidence>
<keyword evidence="2" id="KW-1185">Reference proteome</keyword>
<name>K0RUG7_THAOC</name>
<sequence>MPVECQKAHRKQHKKASCKTRAAELRDETLFGQGRDWPEEAFCPTAPCPFNLQYSNGVSFEVYDMLREKSMHGCCLTTQTRGSNDCPFCRTSTDFPDYKSAIAMVRKRAEKKKDPSAILSSATNISS</sequence>
<protein>
    <recommendedName>
        <fullName evidence="3">RING-type domain-containing protein</fullName>
    </recommendedName>
</protein>
<dbReference type="AlphaFoldDB" id="K0RUG7"/>
<dbReference type="EMBL" id="AGNL01032515">
    <property type="protein sequence ID" value="EJK56064.1"/>
    <property type="molecule type" value="Genomic_DNA"/>
</dbReference>
<evidence type="ECO:0008006" key="3">
    <source>
        <dbReference type="Google" id="ProtNLM"/>
    </source>
</evidence>
<comment type="caution">
    <text evidence="1">The sequence shown here is derived from an EMBL/GenBank/DDBJ whole genome shotgun (WGS) entry which is preliminary data.</text>
</comment>
<dbReference type="Proteomes" id="UP000266841">
    <property type="component" value="Unassembled WGS sequence"/>
</dbReference>
<gene>
    <name evidence="1" type="ORF">THAOC_24116</name>
</gene>
<organism evidence="1 2">
    <name type="scientific">Thalassiosira oceanica</name>
    <name type="common">Marine diatom</name>
    <dbReference type="NCBI Taxonomy" id="159749"/>
    <lineage>
        <taxon>Eukaryota</taxon>
        <taxon>Sar</taxon>
        <taxon>Stramenopiles</taxon>
        <taxon>Ochrophyta</taxon>
        <taxon>Bacillariophyta</taxon>
        <taxon>Coscinodiscophyceae</taxon>
        <taxon>Thalassiosirophycidae</taxon>
        <taxon>Thalassiosirales</taxon>
        <taxon>Thalassiosiraceae</taxon>
        <taxon>Thalassiosira</taxon>
    </lineage>
</organism>
<evidence type="ECO:0000313" key="2">
    <source>
        <dbReference type="Proteomes" id="UP000266841"/>
    </source>
</evidence>
<feature type="non-terminal residue" evidence="1">
    <location>
        <position position="127"/>
    </location>
</feature>
<reference evidence="1 2" key="1">
    <citation type="journal article" date="2012" name="Genome Biol.">
        <title>Genome and low-iron response of an oceanic diatom adapted to chronic iron limitation.</title>
        <authorList>
            <person name="Lommer M."/>
            <person name="Specht M."/>
            <person name="Roy A.S."/>
            <person name="Kraemer L."/>
            <person name="Andreson R."/>
            <person name="Gutowska M.A."/>
            <person name="Wolf J."/>
            <person name="Bergner S.V."/>
            <person name="Schilhabel M.B."/>
            <person name="Klostermeier U.C."/>
            <person name="Beiko R.G."/>
            <person name="Rosenstiel P."/>
            <person name="Hippler M."/>
            <person name="Laroche J."/>
        </authorList>
    </citation>
    <scope>NUCLEOTIDE SEQUENCE [LARGE SCALE GENOMIC DNA]</scope>
    <source>
        <strain evidence="1 2">CCMP1005</strain>
    </source>
</reference>